<dbReference type="AlphaFoldDB" id="A0AAP0B7U6"/>
<feature type="compositionally biased region" description="Basic and acidic residues" evidence="1">
    <location>
        <begin position="8"/>
        <end position="47"/>
    </location>
</feature>
<evidence type="ECO:0000313" key="3">
    <source>
        <dbReference type="Proteomes" id="UP001418222"/>
    </source>
</evidence>
<dbReference type="EMBL" id="JBBWWQ010000013">
    <property type="protein sequence ID" value="KAK8933201.1"/>
    <property type="molecule type" value="Genomic_DNA"/>
</dbReference>
<name>A0AAP0B7U6_9ASPA</name>
<protein>
    <submittedName>
        <fullName evidence="2">Uncharacterized protein</fullName>
    </submittedName>
</protein>
<evidence type="ECO:0000256" key="1">
    <source>
        <dbReference type="SAM" id="MobiDB-lite"/>
    </source>
</evidence>
<accession>A0AAP0B7U6</accession>
<gene>
    <name evidence="2" type="ORF">KSP39_PZI015244</name>
</gene>
<feature type="region of interest" description="Disordered" evidence="1">
    <location>
        <begin position="193"/>
        <end position="239"/>
    </location>
</feature>
<feature type="compositionally biased region" description="Low complexity" evidence="1">
    <location>
        <begin position="72"/>
        <end position="110"/>
    </location>
</feature>
<keyword evidence="3" id="KW-1185">Reference proteome</keyword>
<organism evidence="2 3">
    <name type="scientific">Platanthera zijinensis</name>
    <dbReference type="NCBI Taxonomy" id="2320716"/>
    <lineage>
        <taxon>Eukaryota</taxon>
        <taxon>Viridiplantae</taxon>
        <taxon>Streptophyta</taxon>
        <taxon>Embryophyta</taxon>
        <taxon>Tracheophyta</taxon>
        <taxon>Spermatophyta</taxon>
        <taxon>Magnoliopsida</taxon>
        <taxon>Liliopsida</taxon>
        <taxon>Asparagales</taxon>
        <taxon>Orchidaceae</taxon>
        <taxon>Orchidoideae</taxon>
        <taxon>Orchideae</taxon>
        <taxon>Orchidinae</taxon>
        <taxon>Platanthera</taxon>
    </lineage>
</organism>
<feature type="region of interest" description="Disordered" evidence="1">
    <location>
        <begin position="1"/>
        <end position="47"/>
    </location>
</feature>
<sequence>MKTNRSTFVERRSTFVERRRTPFDVRRTPFDVRRSSNGVERRSPFVERRSTFVEPRSTFVEPRSTFAERRSSNPVRRSSNPVRRSSNPVRRSSNPVRRSSNPVRRSSNPVALDQPEPEARLICSVGSWVIHLSLNRLRIDHSSFSSDEITRSAQLEGDKTEVSSNRKLNAFPDSISAICAAKAKGVSNGYDLDDYPGHDTSPSSKVDVHSGPIENGGPFVSYAHSPAPSPRNHSRHVSP</sequence>
<evidence type="ECO:0000313" key="2">
    <source>
        <dbReference type="EMBL" id="KAK8933201.1"/>
    </source>
</evidence>
<proteinExistence type="predicted"/>
<dbReference type="Proteomes" id="UP001418222">
    <property type="component" value="Unassembled WGS sequence"/>
</dbReference>
<feature type="region of interest" description="Disordered" evidence="1">
    <location>
        <begin position="62"/>
        <end position="112"/>
    </location>
</feature>
<reference evidence="2 3" key="1">
    <citation type="journal article" date="2022" name="Nat. Plants">
        <title>Genomes of leafy and leafless Platanthera orchids illuminate the evolution of mycoheterotrophy.</title>
        <authorList>
            <person name="Li M.H."/>
            <person name="Liu K.W."/>
            <person name="Li Z."/>
            <person name="Lu H.C."/>
            <person name="Ye Q.L."/>
            <person name="Zhang D."/>
            <person name="Wang J.Y."/>
            <person name="Li Y.F."/>
            <person name="Zhong Z.M."/>
            <person name="Liu X."/>
            <person name="Yu X."/>
            <person name="Liu D.K."/>
            <person name="Tu X.D."/>
            <person name="Liu B."/>
            <person name="Hao Y."/>
            <person name="Liao X.Y."/>
            <person name="Jiang Y.T."/>
            <person name="Sun W.H."/>
            <person name="Chen J."/>
            <person name="Chen Y.Q."/>
            <person name="Ai Y."/>
            <person name="Zhai J.W."/>
            <person name="Wu S.S."/>
            <person name="Zhou Z."/>
            <person name="Hsiao Y.Y."/>
            <person name="Wu W.L."/>
            <person name="Chen Y.Y."/>
            <person name="Lin Y.F."/>
            <person name="Hsu J.L."/>
            <person name="Li C.Y."/>
            <person name="Wang Z.W."/>
            <person name="Zhao X."/>
            <person name="Zhong W.Y."/>
            <person name="Ma X.K."/>
            <person name="Ma L."/>
            <person name="Huang J."/>
            <person name="Chen G.Z."/>
            <person name="Huang M.Z."/>
            <person name="Huang L."/>
            <person name="Peng D.H."/>
            <person name="Luo Y.B."/>
            <person name="Zou S.Q."/>
            <person name="Chen S.P."/>
            <person name="Lan S."/>
            <person name="Tsai W.C."/>
            <person name="Van de Peer Y."/>
            <person name="Liu Z.J."/>
        </authorList>
    </citation>
    <scope>NUCLEOTIDE SEQUENCE [LARGE SCALE GENOMIC DNA]</scope>
    <source>
        <strain evidence="2">Lor287</strain>
    </source>
</reference>
<comment type="caution">
    <text evidence="2">The sequence shown here is derived from an EMBL/GenBank/DDBJ whole genome shotgun (WGS) entry which is preliminary data.</text>
</comment>